<feature type="compositionally biased region" description="Polar residues" evidence="1">
    <location>
        <begin position="171"/>
        <end position="193"/>
    </location>
</feature>
<protein>
    <submittedName>
        <fullName evidence="2">Uncharacterized protein</fullName>
    </submittedName>
</protein>
<feature type="region of interest" description="Disordered" evidence="1">
    <location>
        <begin position="151"/>
        <end position="207"/>
    </location>
</feature>
<feature type="compositionally biased region" description="Basic residues" evidence="1">
    <location>
        <begin position="466"/>
        <end position="475"/>
    </location>
</feature>
<feature type="compositionally biased region" description="Basic and acidic residues" evidence="1">
    <location>
        <begin position="41"/>
        <end position="55"/>
    </location>
</feature>
<evidence type="ECO:0000313" key="3">
    <source>
        <dbReference type="Proteomes" id="UP000006514"/>
    </source>
</evidence>
<dbReference type="Proteomes" id="UP000006514">
    <property type="component" value="Unassembled WGS sequence"/>
</dbReference>
<name>J0WVM8_AURST</name>
<dbReference type="KEGG" id="adl:AURDEDRAFT_129606"/>
<evidence type="ECO:0000313" key="2">
    <source>
        <dbReference type="EMBL" id="EJD37213.1"/>
    </source>
</evidence>
<dbReference type="AlphaFoldDB" id="J0WVM8"/>
<keyword evidence="3" id="KW-1185">Reference proteome</keyword>
<reference evidence="3" key="1">
    <citation type="journal article" date="2012" name="Science">
        <title>The Paleozoic origin of enzymatic lignin decomposition reconstructed from 31 fungal genomes.</title>
        <authorList>
            <person name="Floudas D."/>
            <person name="Binder M."/>
            <person name="Riley R."/>
            <person name="Barry K."/>
            <person name="Blanchette R.A."/>
            <person name="Henrissat B."/>
            <person name="Martinez A.T."/>
            <person name="Otillar R."/>
            <person name="Spatafora J.W."/>
            <person name="Yadav J.S."/>
            <person name="Aerts A."/>
            <person name="Benoit I."/>
            <person name="Boyd A."/>
            <person name="Carlson A."/>
            <person name="Copeland A."/>
            <person name="Coutinho P.M."/>
            <person name="de Vries R.P."/>
            <person name="Ferreira P."/>
            <person name="Findley K."/>
            <person name="Foster B."/>
            <person name="Gaskell J."/>
            <person name="Glotzer D."/>
            <person name="Gorecki P."/>
            <person name="Heitman J."/>
            <person name="Hesse C."/>
            <person name="Hori C."/>
            <person name="Igarashi K."/>
            <person name="Jurgens J.A."/>
            <person name="Kallen N."/>
            <person name="Kersten P."/>
            <person name="Kohler A."/>
            <person name="Kuees U."/>
            <person name="Kumar T.K.A."/>
            <person name="Kuo A."/>
            <person name="LaButti K."/>
            <person name="Larrondo L.F."/>
            <person name="Lindquist E."/>
            <person name="Ling A."/>
            <person name="Lombard V."/>
            <person name="Lucas S."/>
            <person name="Lundell T."/>
            <person name="Martin R."/>
            <person name="McLaughlin D.J."/>
            <person name="Morgenstern I."/>
            <person name="Morin E."/>
            <person name="Murat C."/>
            <person name="Nagy L.G."/>
            <person name="Nolan M."/>
            <person name="Ohm R.A."/>
            <person name="Patyshakuliyeva A."/>
            <person name="Rokas A."/>
            <person name="Ruiz-Duenas F.J."/>
            <person name="Sabat G."/>
            <person name="Salamov A."/>
            <person name="Samejima M."/>
            <person name="Schmutz J."/>
            <person name="Slot J.C."/>
            <person name="St John F."/>
            <person name="Stenlid J."/>
            <person name="Sun H."/>
            <person name="Sun S."/>
            <person name="Syed K."/>
            <person name="Tsang A."/>
            <person name="Wiebenga A."/>
            <person name="Young D."/>
            <person name="Pisabarro A."/>
            <person name="Eastwood D.C."/>
            <person name="Martin F."/>
            <person name="Cullen D."/>
            <person name="Grigoriev I.V."/>
            <person name="Hibbett D.S."/>
        </authorList>
    </citation>
    <scope>NUCLEOTIDE SEQUENCE [LARGE SCALE GENOMIC DNA]</scope>
    <source>
        <strain evidence="3">TFB10046</strain>
    </source>
</reference>
<dbReference type="EMBL" id="JH687845">
    <property type="protein sequence ID" value="EJD37213.1"/>
    <property type="molecule type" value="Genomic_DNA"/>
</dbReference>
<evidence type="ECO:0000256" key="1">
    <source>
        <dbReference type="SAM" id="MobiDB-lite"/>
    </source>
</evidence>
<feature type="compositionally biased region" description="Basic residues" evidence="1">
    <location>
        <begin position="442"/>
        <end position="458"/>
    </location>
</feature>
<dbReference type="InParanoid" id="J0WVM8"/>
<accession>J0WVM8</accession>
<gene>
    <name evidence="2" type="ORF">AURDEDRAFT_129606</name>
</gene>
<organism evidence="2 3">
    <name type="scientific">Auricularia subglabra (strain TFB-10046 / SS5)</name>
    <name type="common">White-rot fungus</name>
    <name type="synonym">Auricularia delicata (strain TFB10046)</name>
    <dbReference type="NCBI Taxonomy" id="717982"/>
    <lineage>
        <taxon>Eukaryota</taxon>
        <taxon>Fungi</taxon>
        <taxon>Dikarya</taxon>
        <taxon>Basidiomycota</taxon>
        <taxon>Agaricomycotina</taxon>
        <taxon>Agaricomycetes</taxon>
        <taxon>Auriculariales</taxon>
        <taxon>Auriculariaceae</taxon>
        <taxon>Auricularia</taxon>
    </lineage>
</organism>
<feature type="region of interest" description="Disordered" evidence="1">
    <location>
        <begin position="426"/>
        <end position="475"/>
    </location>
</feature>
<proteinExistence type="predicted"/>
<sequence>MYPGLYGMQAATGLGYAGMELYDDDTVPYFPLRSPGSADLGRSDGSRGLSHSEPDFKSTAFMTESELLNDWMREEAMKPVLSQGHAWPPPINEYSAVLSGMKSQTNSGWPATMQPGACETPFYADPERTRVPTSNLPDTICPAELYRDASTSTPLLVDSDGPEEASDDSPVPSSSRATMSVDTECTTPAQSVSALDEGTPNTDDDDEEAAVDLSTLGDTELLAIRPYGNWACARSDEPRFKKRLLYQLSLKSGWKKLVDKAALQVPKLLALKAEVEADAADMLGKMGERSVDTKEARAVVRVKTVLLSKLDYEIAQREKRPLPTLPAEARDEKAFKKLGRQLRDRDWVSCVWCGKKRPARGDADNIERHAGLGEKSGCSTFAELARRGLLTRWLEQHIRSIYDHDIVQITMNRVAKAAVPASARDLIPASPAPAPAPVIRRNAGRKKAATVAPARKKSNVGPTRTSRTKSRKGQY</sequence>
<feature type="region of interest" description="Disordered" evidence="1">
    <location>
        <begin position="33"/>
        <end position="55"/>
    </location>
</feature>